<dbReference type="Pfam" id="PF02894">
    <property type="entry name" value="GFO_IDH_MocA_C"/>
    <property type="match status" value="1"/>
</dbReference>
<evidence type="ECO:0000259" key="4">
    <source>
        <dbReference type="Pfam" id="PF02894"/>
    </source>
</evidence>
<proteinExistence type="inferred from homology"/>
<dbReference type="Gene3D" id="3.30.360.10">
    <property type="entry name" value="Dihydrodipicolinate Reductase, domain 2"/>
    <property type="match status" value="1"/>
</dbReference>
<comment type="caution">
    <text evidence="5">The sequence shown here is derived from an EMBL/GenBank/DDBJ whole genome shotgun (WGS) entry which is preliminary data.</text>
</comment>
<evidence type="ECO:0000256" key="1">
    <source>
        <dbReference type="ARBA" id="ARBA00010928"/>
    </source>
</evidence>
<protein>
    <submittedName>
        <fullName evidence="5">Oxidoreductase</fullName>
    </submittedName>
</protein>
<keyword evidence="2" id="KW-0560">Oxidoreductase</keyword>
<dbReference type="PANTHER" id="PTHR43708:SF5">
    <property type="entry name" value="CONSERVED EXPRESSED OXIDOREDUCTASE (EUROFUNG)-RELATED"/>
    <property type="match status" value="1"/>
</dbReference>
<dbReference type="PANTHER" id="PTHR43708">
    <property type="entry name" value="CONSERVED EXPRESSED OXIDOREDUCTASE (EUROFUNG)"/>
    <property type="match status" value="1"/>
</dbReference>
<dbReference type="Pfam" id="PF01408">
    <property type="entry name" value="GFO_IDH_MocA"/>
    <property type="match status" value="1"/>
</dbReference>
<dbReference type="InterPro" id="IPR000683">
    <property type="entry name" value="Gfo/Idh/MocA-like_OxRdtase_N"/>
</dbReference>
<dbReference type="InterPro" id="IPR051317">
    <property type="entry name" value="Gfo/Idh/MocA_oxidoreduct"/>
</dbReference>
<feature type="domain" description="Gfo/Idh/MocA-like oxidoreductase C-terminal" evidence="4">
    <location>
        <begin position="131"/>
        <end position="321"/>
    </location>
</feature>
<name>A0ABX2V5R3_9BACL</name>
<gene>
    <name evidence="5" type="ORF">A3783_13890</name>
</gene>
<evidence type="ECO:0000256" key="2">
    <source>
        <dbReference type="ARBA" id="ARBA00023002"/>
    </source>
</evidence>
<feature type="domain" description="Gfo/Idh/MocA-like oxidoreductase N-terminal" evidence="3">
    <location>
        <begin position="2"/>
        <end position="118"/>
    </location>
</feature>
<sequence>MIRTALVGFGLAGEHLHAPYITAPDYQLVAVQSSRPEAVAGSYPDVPVYSSLEQLLASETIDLVVIATPNAEHYPLAHTALLAGCHVLVEKPFTVTLAEAEQLTDLAKKQQRVLTVYHNRRYTKDFRTLLQLLEDGELGRVQTLEAHYDRYRPTVRARWREQDVPGAGLLYDLGSHLIDQALMLFGEQPDRVFCDQTIQRPDGPVEDYTHLILTFGTRRAILHIGSLVPAPGPSLAVHGTKASYFVDHVDTKQETYTWGRPEQPLEARPFLESGFQNYYLDLAAALRNEAPLAVTTEQALLVMKIIDCAQKSVKEGKWIEVE</sequence>
<comment type="similarity">
    <text evidence="1">Belongs to the Gfo/Idh/MocA family.</text>
</comment>
<evidence type="ECO:0000259" key="3">
    <source>
        <dbReference type="Pfam" id="PF01408"/>
    </source>
</evidence>
<evidence type="ECO:0000313" key="5">
    <source>
        <dbReference type="EMBL" id="OAN10433.1"/>
    </source>
</evidence>
<dbReference type="InterPro" id="IPR004104">
    <property type="entry name" value="Gfo/Idh/MocA-like_OxRdtase_C"/>
</dbReference>
<dbReference type="InterPro" id="IPR036291">
    <property type="entry name" value="NAD(P)-bd_dom_sf"/>
</dbReference>
<dbReference type="SUPFAM" id="SSF51735">
    <property type="entry name" value="NAD(P)-binding Rossmann-fold domains"/>
    <property type="match status" value="1"/>
</dbReference>
<dbReference type="SUPFAM" id="SSF55347">
    <property type="entry name" value="Glyceraldehyde-3-phosphate dehydrogenase-like, C-terminal domain"/>
    <property type="match status" value="1"/>
</dbReference>
<evidence type="ECO:0000313" key="6">
    <source>
        <dbReference type="Proteomes" id="UP000078447"/>
    </source>
</evidence>
<accession>A0ABX2V5R3</accession>
<reference evidence="5 6" key="1">
    <citation type="submission" date="2016-03" db="EMBL/GenBank/DDBJ databases">
        <authorList>
            <person name="Cho S.-Y."/>
            <person name="Lim S."/>
            <person name="Kim H."/>
            <person name="Soh E.H."/>
            <person name="Moon J.S."/>
        </authorList>
    </citation>
    <scope>NUCLEOTIDE SEQUENCE [LARGE SCALE GENOMIC DNA]</scope>
    <source>
        <strain evidence="5 6">KCTC 3810</strain>
    </source>
</reference>
<dbReference type="Gene3D" id="3.40.50.720">
    <property type="entry name" value="NAD(P)-binding Rossmann-like Domain"/>
    <property type="match status" value="1"/>
</dbReference>
<dbReference type="Proteomes" id="UP000078447">
    <property type="component" value="Unassembled WGS sequence"/>
</dbReference>
<dbReference type="EMBL" id="LVVL01000017">
    <property type="protein sequence ID" value="OAN10433.1"/>
    <property type="molecule type" value="Genomic_DNA"/>
</dbReference>
<dbReference type="RefSeq" id="WP_028107179.1">
    <property type="nucleotide sequence ID" value="NZ_LVVL01000017.1"/>
</dbReference>
<keyword evidence="6" id="KW-1185">Reference proteome</keyword>
<organism evidence="5 6">
    <name type="scientific">Exiguobacterium undae</name>
    <dbReference type="NCBI Taxonomy" id="169177"/>
    <lineage>
        <taxon>Bacteria</taxon>
        <taxon>Bacillati</taxon>
        <taxon>Bacillota</taxon>
        <taxon>Bacilli</taxon>
        <taxon>Bacillales</taxon>
        <taxon>Bacillales Family XII. Incertae Sedis</taxon>
        <taxon>Exiguobacterium</taxon>
    </lineage>
</organism>